<organism evidence="2 3">
    <name type="scientific">Actinoallomurus liliacearum</name>
    <dbReference type="NCBI Taxonomy" id="1080073"/>
    <lineage>
        <taxon>Bacteria</taxon>
        <taxon>Bacillati</taxon>
        <taxon>Actinomycetota</taxon>
        <taxon>Actinomycetes</taxon>
        <taxon>Streptosporangiales</taxon>
        <taxon>Thermomonosporaceae</taxon>
        <taxon>Actinoallomurus</taxon>
    </lineage>
</organism>
<evidence type="ECO:0000256" key="1">
    <source>
        <dbReference type="SAM" id="MobiDB-lite"/>
    </source>
</evidence>
<name>A0ABP8TSR6_9ACTN</name>
<dbReference type="Proteomes" id="UP001500212">
    <property type="component" value="Unassembled WGS sequence"/>
</dbReference>
<gene>
    <name evidence="2" type="ORF">GCM10023195_55940</name>
</gene>
<feature type="region of interest" description="Disordered" evidence="1">
    <location>
        <begin position="71"/>
        <end position="121"/>
    </location>
</feature>
<sequence>MTMLADVAVERYRFVCGRCGHTWTADYDVQYVTDDVGATFAFYRLDGVPVLPPTGGEVTCPNCGAMGVAVIPEGRRDSPPARLDSDEPRERVTTTAEQRRASVPHLPGLVGESEGRAGGRS</sequence>
<evidence type="ECO:0000313" key="2">
    <source>
        <dbReference type="EMBL" id="GAA4612971.1"/>
    </source>
</evidence>
<comment type="caution">
    <text evidence="2">The sequence shown here is derived from an EMBL/GenBank/DDBJ whole genome shotgun (WGS) entry which is preliminary data.</text>
</comment>
<dbReference type="EMBL" id="BAABHJ010000022">
    <property type="protein sequence ID" value="GAA4612971.1"/>
    <property type="molecule type" value="Genomic_DNA"/>
</dbReference>
<dbReference type="RefSeq" id="WP_345360754.1">
    <property type="nucleotide sequence ID" value="NZ_BAABHJ010000022.1"/>
</dbReference>
<feature type="compositionally biased region" description="Basic and acidic residues" evidence="1">
    <location>
        <begin position="73"/>
        <end position="100"/>
    </location>
</feature>
<evidence type="ECO:0000313" key="3">
    <source>
        <dbReference type="Proteomes" id="UP001500212"/>
    </source>
</evidence>
<accession>A0ABP8TSR6</accession>
<proteinExistence type="predicted"/>
<protein>
    <submittedName>
        <fullName evidence="2">Uncharacterized protein</fullName>
    </submittedName>
</protein>
<reference evidence="3" key="1">
    <citation type="journal article" date="2019" name="Int. J. Syst. Evol. Microbiol.">
        <title>The Global Catalogue of Microorganisms (GCM) 10K type strain sequencing project: providing services to taxonomists for standard genome sequencing and annotation.</title>
        <authorList>
            <consortium name="The Broad Institute Genomics Platform"/>
            <consortium name="The Broad Institute Genome Sequencing Center for Infectious Disease"/>
            <person name="Wu L."/>
            <person name="Ma J."/>
        </authorList>
    </citation>
    <scope>NUCLEOTIDE SEQUENCE [LARGE SCALE GENOMIC DNA]</scope>
    <source>
        <strain evidence="3">JCM 17938</strain>
    </source>
</reference>
<keyword evidence="3" id="KW-1185">Reference proteome</keyword>